<reference evidence="1 2" key="1">
    <citation type="journal article" date="2012" name="J. Bacteriol.">
        <title>Complete genome sequence of Mycoplasma haemocanis strain Illinois.</title>
        <authorList>
            <person name="do Nascimento N.C."/>
            <person name="Guimaraes A.M."/>
            <person name="Santos A.P."/>
            <person name="Sanmiguel P.J."/>
            <person name="Messick J.B."/>
        </authorList>
    </citation>
    <scope>NUCLEOTIDE SEQUENCE [LARGE SCALE GENOMIC DNA]</scope>
    <source>
        <strain evidence="1 2">Illinois</strain>
    </source>
</reference>
<dbReference type="AlphaFoldDB" id="H6N766"/>
<organism evidence="1 2">
    <name type="scientific">Mycoplasma haemocanis (strain Illinois)</name>
    <dbReference type="NCBI Taxonomy" id="1111676"/>
    <lineage>
        <taxon>Bacteria</taxon>
        <taxon>Bacillati</taxon>
        <taxon>Mycoplasmatota</taxon>
        <taxon>Mollicutes</taxon>
        <taxon>Mycoplasmataceae</taxon>
        <taxon>Mycoplasma</taxon>
    </lineage>
</organism>
<keyword evidence="2" id="KW-1185">Reference proteome</keyword>
<accession>H6N766</accession>
<name>H6N766_MYCHN</name>
<proteinExistence type="predicted"/>
<evidence type="ECO:0000313" key="2">
    <source>
        <dbReference type="Proteomes" id="UP000009135"/>
    </source>
</evidence>
<sequence length="237" mass="27392">MLNMNPKILALMSLGTSGIVGGGVYLYTSNLSKKTYLTFDLLKKEKTRFALRKDSDSSFDSKWKAAWERYRKAHEVSNGKYQDKDSWGIANWSEKKDQGEVFHEFKDMCERKYQSYIASKDDVEYLNIKKWCTASKTIKELIEGEKTRSILPESGEEASWKDAWGRYKEHHKEASGNTYKSSNEWGIPEWNANSLGNDATANFKSKCKEQYSKDVDFEKELSDPLINQVINWCTKPV</sequence>
<dbReference type="KEGG" id="mhe:MHC_03140"/>
<evidence type="ECO:0000313" key="1">
    <source>
        <dbReference type="EMBL" id="AEW45488.1"/>
    </source>
</evidence>
<protein>
    <submittedName>
        <fullName evidence="1">Uncharacterized protein</fullName>
    </submittedName>
</protein>
<dbReference type="EMBL" id="CP003199">
    <property type="protein sequence ID" value="AEW45488.1"/>
    <property type="molecule type" value="Genomic_DNA"/>
</dbReference>
<gene>
    <name evidence="1" type="ordered locus">MHC_03140</name>
</gene>
<dbReference type="Proteomes" id="UP000009135">
    <property type="component" value="Chromosome"/>
</dbReference>
<dbReference type="HOGENOM" id="CLU_098620_0_0_14"/>